<protein>
    <submittedName>
        <fullName evidence="1">Acyltransferase</fullName>
        <ecNumber evidence="1">2.3.1.-</ecNumber>
    </submittedName>
</protein>
<gene>
    <name evidence="1" type="ORF">AAAT05_02115</name>
</gene>
<sequence>MNFIEFVERATTWIYVRGKLAFLAGRFPGQISITKAFRHPFYCRVSDKGVIYVGERTSFNYGCVLIAHERIEIGRGCLFGPNVHVYDFDHGMSQNGIMYRDQPTTTSPVRIGDNVWFGANVVVLKGVTIGDNAVIAANSVVCKDVPANTLVHTKRDLIYRALQ</sequence>
<keyword evidence="1" id="KW-0808">Transferase</keyword>
<organism evidence="1 2">
    <name type="scientific">Paratractidigestivibacter faecalis</name>
    <dbReference type="NCBI Taxonomy" id="2292441"/>
    <lineage>
        <taxon>Bacteria</taxon>
        <taxon>Bacillati</taxon>
        <taxon>Actinomycetota</taxon>
        <taxon>Coriobacteriia</taxon>
        <taxon>Coriobacteriales</taxon>
        <taxon>Atopobiaceae</taxon>
        <taxon>Paratractidigestivibacter</taxon>
    </lineage>
</organism>
<dbReference type="PANTHER" id="PTHR23416">
    <property type="entry name" value="SIALIC ACID SYNTHASE-RELATED"/>
    <property type="match status" value="1"/>
</dbReference>
<comment type="caution">
    <text evidence="1">The sequence shown here is derived from an EMBL/GenBank/DDBJ whole genome shotgun (WGS) entry which is preliminary data.</text>
</comment>
<dbReference type="GO" id="GO:0016746">
    <property type="term" value="F:acyltransferase activity"/>
    <property type="evidence" value="ECO:0007669"/>
    <property type="project" value="UniProtKB-KW"/>
</dbReference>
<accession>A0ABV1IE31</accession>
<dbReference type="SUPFAM" id="SSF51161">
    <property type="entry name" value="Trimeric LpxA-like enzymes"/>
    <property type="match status" value="1"/>
</dbReference>
<dbReference type="InterPro" id="IPR001451">
    <property type="entry name" value="Hexapep"/>
</dbReference>
<dbReference type="Pfam" id="PF00132">
    <property type="entry name" value="Hexapep"/>
    <property type="match status" value="1"/>
</dbReference>
<name>A0ABV1IE31_9ACTN</name>
<dbReference type="Proteomes" id="UP001478817">
    <property type="component" value="Unassembled WGS sequence"/>
</dbReference>
<evidence type="ECO:0000313" key="1">
    <source>
        <dbReference type="EMBL" id="MEQ2637149.1"/>
    </source>
</evidence>
<dbReference type="CDD" id="cd04647">
    <property type="entry name" value="LbH_MAT_like"/>
    <property type="match status" value="1"/>
</dbReference>
<keyword evidence="1" id="KW-0012">Acyltransferase</keyword>
<dbReference type="EC" id="2.3.1.-" evidence="1"/>
<keyword evidence="2" id="KW-1185">Reference proteome</keyword>
<reference evidence="1 2" key="1">
    <citation type="submission" date="2024-04" db="EMBL/GenBank/DDBJ databases">
        <title>Human intestinal bacterial collection.</title>
        <authorList>
            <person name="Pauvert C."/>
            <person name="Hitch T.C.A."/>
            <person name="Clavel T."/>
        </authorList>
    </citation>
    <scope>NUCLEOTIDE SEQUENCE [LARGE SCALE GENOMIC DNA]</scope>
    <source>
        <strain evidence="1 2">CLA-AA-H197</strain>
    </source>
</reference>
<dbReference type="EMBL" id="JBBNGS010000003">
    <property type="protein sequence ID" value="MEQ2637149.1"/>
    <property type="molecule type" value="Genomic_DNA"/>
</dbReference>
<dbReference type="InterPro" id="IPR051159">
    <property type="entry name" value="Hexapeptide_acetyltransf"/>
</dbReference>
<dbReference type="InterPro" id="IPR011004">
    <property type="entry name" value="Trimer_LpxA-like_sf"/>
</dbReference>
<evidence type="ECO:0000313" key="2">
    <source>
        <dbReference type="Proteomes" id="UP001478817"/>
    </source>
</evidence>
<dbReference type="Gene3D" id="2.160.10.10">
    <property type="entry name" value="Hexapeptide repeat proteins"/>
    <property type="match status" value="1"/>
</dbReference>
<proteinExistence type="predicted"/>
<dbReference type="PANTHER" id="PTHR23416:SF78">
    <property type="entry name" value="LIPOPOLYSACCHARIDE BIOSYNTHESIS O-ACETYL TRANSFERASE WBBJ-RELATED"/>
    <property type="match status" value="1"/>
</dbReference>